<feature type="compositionally biased region" description="Basic and acidic residues" evidence="1">
    <location>
        <begin position="1"/>
        <end position="18"/>
    </location>
</feature>
<dbReference type="EMBL" id="WMLF01000360">
    <property type="protein sequence ID" value="MBB1245863.1"/>
    <property type="molecule type" value="Genomic_DNA"/>
</dbReference>
<organism evidence="2 3">
    <name type="scientific">Streptomyces durbertensis</name>
    <dbReference type="NCBI Taxonomy" id="2448886"/>
    <lineage>
        <taxon>Bacteria</taxon>
        <taxon>Bacillati</taxon>
        <taxon>Actinomycetota</taxon>
        <taxon>Actinomycetes</taxon>
        <taxon>Kitasatosporales</taxon>
        <taxon>Streptomycetaceae</taxon>
        <taxon>Streptomyces</taxon>
    </lineage>
</organism>
<feature type="compositionally biased region" description="Basic and acidic residues" evidence="1">
    <location>
        <begin position="25"/>
        <end position="36"/>
    </location>
</feature>
<proteinExistence type="predicted"/>
<sequence>GGESPQEREPGGAVRDEQQPAPEDAPDRKPAEKDDPASSSPSAPEGHKPAPEDTSDGLLGGGGLLDPPLTESGGLTSGTGESDPTAPDITIPPLLPGGLPGLSLDTSRED</sequence>
<gene>
    <name evidence="2" type="ORF">GL263_20235</name>
</gene>
<evidence type="ECO:0000313" key="3">
    <source>
        <dbReference type="Proteomes" id="UP000766698"/>
    </source>
</evidence>
<evidence type="ECO:0000313" key="2">
    <source>
        <dbReference type="EMBL" id="MBB1245863.1"/>
    </source>
</evidence>
<feature type="non-terminal residue" evidence="2">
    <location>
        <position position="1"/>
    </location>
</feature>
<dbReference type="Proteomes" id="UP000766698">
    <property type="component" value="Unassembled WGS sequence"/>
</dbReference>
<keyword evidence="3" id="KW-1185">Reference proteome</keyword>
<evidence type="ECO:0000256" key="1">
    <source>
        <dbReference type="SAM" id="MobiDB-lite"/>
    </source>
</evidence>
<feature type="region of interest" description="Disordered" evidence="1">
    <location>
        <begin position="1"/>
        <end position="110"/>
    </location>
</feature>
<reference evidence="3" key="1">
    <citation type="journal article" date="2020" name="Syst. Appl. Microbiol.">
        <title>Streptomyces alkaliterrae sp. nov., isolated from an alkaline soil, and emended descriptions of Streptomyces alkaliphilus, Streptomyces calidiresistens and Streptomyces durbertensis.</title>
        <authorList>
            <person name="Swiecimska M."/>
            <person name="Golinska P."/>
            <person name="Nouioui I."/>
            <person name="Wypij M."/>
            <person name="Rai M."/>
            <person name="Sangal V."/>
            <person name="Goodfellow M."/>
        </authorList>
    </citation>
    <scope>NUCLEOTIDE SEQUENCE [LARGE SCALE GENOMIC DNA]</scope>
    <source>
        <strain evidence="3">DSM 104538</strain>
    </source>
</reference>
<comment type="caution">
    <text evidence="2">The sequence shown here is derived from an EMBL/GenBank/DDBJ whole genome shotgun (WGS) entry which is preliminary data.</text>
</comment>
<feature type="compositionally biased region" description="Low complexity" evidence="1">
    <location>
        <begin position="101"/>
        <end position="110"/>
    </location>
</feature>
<feature type="compositionally biased region" description="Low complexity" evidence="1">
    <location>
        <begin position="65"/>
        <end position="92"/>
    </location>
</feature>
<protein>
    <submittedName>
        <fullName evidence="2">Uncharacterized protein</fullName>
    </submittedName>
</protein>
<name>A0ABR6EL35_9ACTN</name>
<accession>A0ABR6EL35</accession>